<feature type="compositionally biased region" description="Gly residues" evidence="1">
    <location>
        <begin position="17"/>
        <end position="27"/>
    </location>
</feature>
<sequence>MKKIREDVPANTIGAGNIAGAGVGQNGEPGINKKRKIQPFLSFVRRKLPTS</sequence>
<evidence type="ECO:0000256" key="1">
    <source>
        <dbReference type="SAM" id="MobiDB-lite"/>
    </source>
</evidence>
<name>A0A6C0JW09_9ZZZZ</name>
<evidence type="ECO:0000313" key="2">
    <source>
        <dbReference type="EMBL" id="QHU08890.1"/>
    </source>
</evidence>
<dbReference type="EMBL" id="MN740699">
    <property type="protein sequence ID" value="QHU08890.1"/>
    <property type="molecule type" value="Genomic_DNA"/>
</dbReference>
<dbReference type="AlphaFoldDB" id="A0A6C0JW09"/>
<protein>
    <submittedName>
        <fullName evidence="2">Uncharacterized protein</fullName>
    </submittedName>
</protein>
<organism evidence="2">
    <name type="scientific">viral metagenome</name>
    <dbReference type="NCBI Taxonomy" id="1070528"/>
    <lineage>
        <taxon>unclassified sequences</taxon>
        <taxon>metagenomes</taxon>
        <taxon>organismal metagenomes</taxon>
    </lineage>
</organism>
<reference evidence="2" key="1">
    <citation type="journal article" date="2020" name="Nature">
        <title>Giant virus diversity and host interactions through global metagenomics.</title>
        <authorList>
            <person name="Schulz F."/>
            <person name="Roux S."/>
            <person name="Paez-Espino D."/>
            <person name="Jungbluth S."/>
            <person name="Walsh D.A."/>
            <person name="Denef V.J."/>
            <person name="McMahon K.D."/>
            <person name="Konstantinidis K.T."/>
            <person name="Eloe-Fadrosh E.A."/>
            <person name="Kyrpides N.C."/>
            <person name="Woyke T."/>
        </authorList>
    </citation>
    <scope>NUCLEOTIDE SEQUENCE</scope>
    <source>
        <strain evidence="2">GVMAG-S-1064190-84</strain>
    </source>
</reference>
<proteinExistence type="predicted"/>
<feature type="region of interest" description="Disordered" evidence="1">
    <location>
        <begin position="15"/>
        <end position="34"/>
    </location>
</feature>
<accession>A0A6C0JW09</accession>